<keyword evidence="8" id="KW-1133">Transmembrane helix</keyword>
<dbReference type="GO" id="GO:0007173">
    <property type="term" value="P:epidermal growth factor receptor signaling pathway"/>
    <property type="evidence" value="ECO:0007669"/>
    <property type="project" value="TreeGrafter"/>
</dbReference>
<dbReference type="AlphaFoldDB" id="A0AAR2J9X6"/>
<feature type="transmembrane region" description="Helical" evidence="8">
    <location>
        <begin position="155"/>
        <end position="177"/>
    </location>
</feature>
<name>A0AAR2J9X6_PYGNA</name>
<accession>A0AAR2J9X6</accession>
<keyword evidence="3 7" id="KW-0245">EGF-like domain</keyword>
<keyword evidence="5 7" id="KW-1015">Disulfide bond</keyword>
<dbReference type="Ensembl" id="ENSPNAT00000079558.1">
    <property type="protein sequence ID" value="ENSPNAP00000048833.1"/>
    <property type="gene ID" value="ENSPNAG00000037566.1"/>
</dbReference>
<reference evidence="10" key="2">
    <citation type="submission" date="2025-08" db="UniProtKB">
        <authorList>
            <consortium name="Ensembl"/>
        </authorList>
    </citation>
    <scope>IDENTIFICATION</scope>
</reference>
<dbReference type="PANTHER" id="PTHR10740:SF1">
    <property type="entry name" value="PROTRANSFORMING GROWTH FACTOR ALPHA"/>
    <property type="match status" value="1"/>
</dbReference>
<reference evidence="10 11" key="1">
    <citation type="submission" date="2020-10" db="EMBL/GenBank/DDBJ databases">
        <title>Pygocentrus nattereri (red-bellied piranha) genome, fPygNat1, primary haplotype.</title>
        <authorList>
            <person name="Myers G."/>
            <person name="Meyer A."/>
            <person name="Karagic N."/>
            <person name="Pippel M."/>
            <person name="Winkler S."/>
            <person name="Tracey A."/>
            <person name="Wood J."/>
            <person name="Formenti G."/>
            <person name="Howe K."/>
            <person name="Fedrigo O."/>
            <person name="Jarvis E.D."/>
        </authorList>
    </citation>
    <scope>NUCLEOTIDE SEQUENCE [LARGE SCALE GENOMIC DNA]</scope>
</reference>
<evidence type="ECO:0000256" key="6">
    <source>
        <dbReference type="ARBA" id="ARBA00023246"/>
    </source>
</evidence>
<dbReference type="GO" id="GO:0008284">
    <property type="term" value="P:positive regulation of cell population proliferation"/>
    <property type="evidence" value="ECO:0007669"/>
    <property type="project" value="TreeGrafter"/>
</dbReference>
<keyword evidence="6" id="KW-0497">Mitogen</keyword>
<evidence type="ECO:0000259" key="9">
    <source>
        <dbReference type="PROSITE" id="PS50026"/>
    </source>
</evidence>
<keyword evidence="8" id="KW-0812">Transmembrane</keyword>
<keyword evidence="8" id="KW-0472">Membrane</keyword>
<evidence type="ECO:0000256" key="3">
    <source>
        <dbReference type="ARBA" id="ARBA00022536"/>
    </source>
</evidence>
<gene>
    <name evidence="10" type="primary">TGFA</name>
</gene>
<proteinExistence type="predicted"/>
<keyword evidence="11" id="KW-1185">Reference proteome</keyword>
<feature type="transmembrane region" description="Helical" evidence="8">
    <location>
        <begin position="7"/>
        <end position="30"/>
    </location>
</feature>
<dbReference type="GO" id="GO:0051781">
    <property type="term" value="P:positive regulation of cell division"/>
    <property type="evidence" value="ECO:0007669"/>
    <property type="project" value="UniProtKB-KW"/>
</dbReference>
<dbReference type="InterPro" id="IPR000742">
    <property type="entry name" value="EGF"/>
</dbReference>
<dbReference type="SUPFAM" id="SSF57196">
    <property type="entry name" value="EGF/Laminin"/>
    <property type="match status" value="1"/>
</dbReference>
<evidence type="ECO:0000256" key="7">
    <source>
        <dbReference type="PROSITE-ProRule" id="PRU00076"/>
    </source>
</evidence>
<dbReference type="PANTHER" id="PTHR10740">
    <property type="entry name" value="TRANSFORMING GROWTH FACTOR ALPHA"/>
    <property type="match status" value="1"/>
</dbReference>
<dbReference type="GeneTree" id="ENSGT00940000160058"/>
<dbReference type="GO" id="GO:0045840">
    <property type="term" value="P:positive regulation of mitotic nuclear division"/>
    <property type="evidence" value="ECO:0007669"/>
    <property type="project" value="TreeGrafter"/>
</dbReference>
<evidence type="ECO:0000313" key="10">
    <source>
        <dbReference type="Ensembl" id="ENSPNAP00000048833.1"/>
    </source>
</evidence>
<organism evidence="10 11">
    <name type="scientific">Pygocentrus nattereri</name>
    <name type="common">Red-bellied piranha</name>
    <dbReference type="NCBI Taxonomy" id="42514"/>
    <lineage>
        <taxon>Eukaryota</taxon>
        <taxon>Metazoa</taxon>
        <taxon>Chordata</taxon>
        <taxon>Craniata</taxon>
        <taxon>Vertebrata</taxon>
        <taxon>Euteleostomi</taxon>
        <taxon>Actinopterygii</taxon>
        <taxon>Neopterygii</taxon>
        <taxon>Teleostei</taxon>
        <taxon>Ostariophysi</taxon>
        <taxon>Characiformes</taxon>
        <taxon>Characoidei</taxon>
        <taxon>Pygocentrus</taxon>
    </lineage>
</organism>
<protein>
    <recommendedName>
        <fullName evidence="9">EGF-like domain-containing protein</fullName>
    </recommendedName>
</protein>
<feature type="domain" description="EGF-like" evidence="9">
    <location>
        <begin position="95"/>
        <end position="135"/>
    </location>
</feature>
<comment type="caution">
    <text evidence="7">Lacks conserved residue(s) required for the propagation of feature annotation.</text>
</comment>
<dbReference type="GO" id="GO:0005615">
    <property type="term" value="C:extracellular space"/>
    <property type="evidence" value="ECO:0007669"/>
    <property type="project" value="TreeGrafter"/>
</dbReference>
<feature type="disulfide bond" evidence="7">
    <location>
        <begin position="125"/>
        <end position="134"/>
    </location>
</feature>
<evidence type="ECO:0000256" key="4">
    <source>
        <dbReference type="ARBA" id="ARBA00023030"/>
    </source>
</evidence>
<evidence type="ECO:0000256" key="1">
    <source>
        <dbReference type="ARBA" id="ARBA00004239"/>
    </source>
</evidence>
<dbReference type="PROSITE" id="PS00022">
    <property type="entry name" value="EGF_1"/>
    <property type="match status" value="1"/>
</dbReference>
<dbReference type="Proteomes" id="UP001501920">
    <property type="component" value="Chromosome 26"/>
</dbReference>
<dbReference type="GO" id="GO:0005154">
    <property type="term" value="F:epidermal growth factor receptor binding"/>
    <property type="evidence" value="ECO:0007669"/>
    <property type="project" value="TreeGrafter"/>
</dbReference>
<evidence type="ECO:0000313" key="11">
    <source>
        <dbReference type="Proteomes" id="UP001501920"/>
    </source>
</evidence>
<evidence type="ECO:0000256" key="5">
    <source>
        <dbReference type="ARBA" id="ARBA00023157"/>
    </source>
</evidence>
<dbReference type="FunFam" id="2.10.25.10:FF:000182">
    <property type="entry name" value="Protransforming growth factor alpha"/>
    <property type="match status" value="1"/>
</dbReference>
<keyword evidence="2" id="KW-0964">Secreted</keyword>
<evidence type="ECO:0000256" key="8">
    <source>
        <dbReference type="SAM" id="Phobius"/>
    </source>
</evidence>
<dbReference type="PROSITE" id="PS01186">
    <property type="entry name" value="EGF_2"/>
    <property type="match status" value="1"/>
</dbReference>
<evidence type="ECO:0000256" key="2">
    <source>
        <dbReference type="ARBA" id="ARBA00022525"/>
    </source>
</evidence>
<comment type="subcellular location">
    <subcellularLocation>
        <location evidence="1">Secreted</location>
        <location evidence="1">Extracellular space</location>
    </subcellularLocation>
</comment>
<dbReference type="Gene3D" id="2.10.25.10">
    <property type="entry name" value="Laminin"/>
    <property type="match status" value="1"/>
</dbReference>
<dbReference type="SMART" id="SM00181">
    <property type="entry name" value="EGF"/>
    <property type="match status" value="1"/>
</dbReference>
<reference evidence="10" key="3">
    <citation type="submission" date="2025-09" db="UniProtKB">
        <authorList>
            <consortium name="Ensembl"/>
        </authorList>
    </citation>
    <scope>IDENTIFICATION</scope>
</reference>
<keyword evidence="4" id="KW-0339">Growth factor</keyword>
<dbReference type="GO" id="GO:0008083">
    <property type="term" value="F:growth factor activity"/>
    <property type="evidence" value="ECO:0007669"/>
    <property type="project" value="UniProtKB-KW"/>
</dbReference>
<dbReference type="PRINTS" id="PR00009">
    <property type="entry name" value="EGFTGF"/>
</dbReference>
<sequence>MPLKTSYLWLVMLLCCCLVIAVLVMSLTIFHSVGSLGSLFTYGQVQENSTSTTATATTTPTTTTTTTTATAISSTTATSTTKVVRKFIAAAVHSHFDDCPDSHSQFCFHGTCRFLIVEETPACVCHPGFMGMRCEHADLLAVVATNHRHQTVATMLVLCIVGSVLLMLLCTLLNSCWWRRRGCRRGHGLCCWSEKPSSIIKGGTSCCHSETVV</sequence>
<dbReference type="PROSITE" id="PS50026">
    <property type="entry name" value="EGF_3"/>
    <property type="match status" value="1"/>
</dbReference>